<keyword evidence="3" id="KW-1185">Reference proteome</keyword>
<evidence type="ECO:0000313" key="2">
    <source>
        <dbReference type="EMBL" id="MDE8652151.1"/>
    </source>
</evidence>
<protein>
    <submittedName>
        <fullName evidence="2">Uncharacterized protein</fullName>
    </submittedName>
</protein>
<sequence length="419" mass="46146">MTPSSALFDPADPQCWIAHGRSLDHAAELAAAWAAFPDLPPDAPLDARMVRTRERAAVLRPLHDRISAEGERERCRRNFAFIERRVAEGQADVRDRAILDGRDQHGHDWDRAVRYSEGWYATWAGWQPRDYSCRQDRIQSNGLSPAYAQGFRDGGGILDDPFDAARRAYAAAARMENHARAPPPRGTPRPLPSHLPRPTDAPRPSRWSRRVLILGAGVAANDPAGLIAMLRGEPGHDAVTIIVAATGRGFYRWGCVASTGSAAPTKSLSALLREIEVDDLLVIAEGEDMAWIDRHAALLPLCRTMERTRNSAIQQRAQFRLWLARGFDKEVPASGHIRWSKRAKGLSGRLGEFVIRYAGPAQPRGHRIVVDLTSGSPATGYMTAGGEGLQPEAVIGNKAHLRQHMAVLLRRFAAAIPQH</sequence>
<comment type="caution">
    <text evidence="2">The sequence shown here is derived from an EMBL/GenBank/DDBJ whole genome shotgun (WGS) entry which is preliminary data.</text>
</comment>
<proteinExistence type="predicted"/>
<evidence type="ECO:0000313" key="3">
    <source>
        <dbReference type="Proteomes" id="UP001216253"/>
    </source>
</evidence>
<dbReference type="Proteomes" id="UP001216253">
    <property type="component" value="Unassembled WGS sequence"/>
</dbReference>
<feature type="compositionally biased region" description="Pro residues" evidence="1">
    <location>
        <begin position="181"/>
        <end position="201"/>
    </location>
</feature>
<evidence type="ECO:0000256" key="1">
    <source>
        <dbReference type="SAM" id="MobiDB-lite"/>
    </source>
</evidence>
<dbReference type="EMBL" id="JARESE010000028">
    <property type="protein sequence ID" value="MDE8652151.1"/>
    <property type="molecule type" value="Genomic_DNA"/>
</dbReference>
<accession>A0ABT5WQW9</accession>
<organism evidence="2 3">
    <name type="scientific">Novosphingobium album</name>
    <name type="common">ex Liu et al. 2023</name>
    <dbReference type="NCBI Taxonomy" id="3031130"/>
    <lineage>
        <taxon>Bacteria</taxon>
        <taxon>Pseudomonadati</taxon>
        <taxon>Pseudomonadota</taxon>
        <taxon>Alphaproteobacteria</taxon>
        <taxon>Sphingomonadales</taxon>
        <taxon>Sphingomonadaceae</taxon>
        <taxon>Novosphingobium</taxon>
    </lineage>
</organism>
<name>A0ABT5WQW9_9SPHN</name>
<reference evidence="2 3" key="1">
    <citation type="submission" date="2023-03" db="EMBL/GenBank/DDBJ databases">
        <title>NovoSphingobium album sp. nov. isolated from polycyclic aromatic hydrocarbons- and heavy-metal polluted soil.</title>
        <authorList>
            <person name="Liu Z."/>
            <person name="Wang K."/>
        </authorList>
    </citation>
    <scope>NUCLEOTIDE SEQUENCE [LARGE SCALE GENOMIC DNA]</scope>
    <source>
        <strain evidence="2 3">H3SJ31-1</strain>
    </source>
</reference>
<dbReference type="RefSeq" id="WP_275228222.1">
    <property type="nucleotide sequence ID" value="NZ_JARESE010000028.1"/>
</dbReference>
<feature type="region of interest" description="Disordered" evidence="1">
    <location>
        <begin position="174"/>
        <end position="204"/>
    </location>
</feature>
<gene>
    <name evidence="2" type="ORF">PYV00_10530</name>
</gene>